<proteinExistence type="predicted"/>
<gene>
    <name evidence="1" type="ORF">L1987_54914</name>
</gene>
<protein>
    <submittedName>
        <fullName evidence="1">Uncharacterized protein</fullName>
    </submittedName>
</protein>
<comment type="caution">
    <text evidence="1">The sequence shown here is derived from an EMBL/GenBank/DDBJ whole genome shotgun (WGS) entry which is preliminary data.</text>
</comment>
<evidence type="ECO:0000313" key="1">
    <source>
        <dbReference type="EMBL" id="KAI3755120.1"/>
    </source>
</evidence>
<organism evidence="1 2">
    <name type="scientific">Smallanthus sonchifolius</name>
    <dbReference type="NCBI Taxonomy" id="185202"/>
    <lineage>
        <taxon>Eukaryota</taxon>
        <taxon>Viridiplantae</taxon>
        <taxon>Streptophyta</taxon>
        <taxon>Embryophyta</taxon>
        <taxon>Tracheophyta</taxon>
        <taxon>Spermatophyta</taxon>
        <taxon>Magnoliopsida</taxon>
        <taxon>eudicotyledons</taxon>
        <taxon>Gunneridae</taxon>
        <taxon>Pentapetalae</taxon>
        <taxon>asterids</taxon>
        <taxon>campanulids</taxon>
        <taxon>Asterales</taxon>
        <taxon>Asteraceae</taxon>
        <taxon>Asteroideae</taxon>
        <taxon>Heliantheae alliance</taxon>
        <taxon>Millerieae</taxon>
        <taxon>Smallanthus</taxon>
    </lineage>
</organism>
<reference evidence="1 2" key="2">
    <citation type="journal article" date="2022" name="Mol. Ecol. Resour.">
        <title>The genomes of chicory, endive, great burdock and yacon provide insights into Asteraceae paleo-polyploidization history and plant inulin production.</title>
        <authorList>
            <person name="Fan W."/>
            <person name="Wang S."/>
            <person name="Wang H."/>
            <person name="Wang A."/>
            <person name="Jiang F."/>
            <person name="Liu H."/>
            <person name="Zhao H."/>
            <person name="Xu D."/>
            <person name="Zhang Y."/>
        </authorList>
    </citation>
    <scope>NUCLEOTIDE SEQUENCE [LARGE SCALE GENOMIC DNA]</scope>
    <source>
        <strain evidence="2">cv. Yunnan</strain>
        <tissue evidence="1">Leaves</tissue>
    </source>
</reference>
<name>A0ACB9E8X3_9ASTR</name>
<dbReference type="EMBL" id="CM042035">
    <property type="protein sequence ID" value="KAI3755120.1"/>
    <property type="molecule type" value="Genomic_DNA"/>
</dbReference>
<keyword evidence="2" id="KW-1185">Reference proteome</keyword>
<accession>A0ACB9E8X3</accession>
<reference evidence="2" key="1">
    <citation type="journal article" date="2022" name="Mol. Ecol. Resour.">
        <title>The genomes of chicory, endive, great burdock and yacon provide insights into Asteraceae palaeo-polyploidization history and plant inulin production.</title>
        <authorList>
            <person name="Fan W."/>
            <person name="Wang S."/>
            <person name="Wang H."/>
            <person name="Wang A."/>
            <person name="Jiang F."/>
            <person name="Liu H."/>
            <person name="Zhao H."/>
            <person name="Xu D."/>
            <person name="Zhang Y."/>
        </authorList>
    </citation>
    <scope>NUCLEOTIDE SEQUENCE [LARGE SCALE GENOMIC DNA]</scope>
    <source>
        <strain evidence="2">cv. Yunnan</strain>
    </source>
</reference>
<sequence length="92" mass="9900">MDGSIIEAIRIGSNLFTPFSILSVSSTISGNINIKEIDRCIAMPHLMPRIGKQDGSVTTDISRAVKEAKKSITFKKDKSAVVHVGLGRIQGC</sequence>
<evidence type="ECO:0000313" key="2">
    <source>
        <dbReference type="Proteomes" id="UP001056120"/>
    </source>
</evidence>
<dbReference type="Proteomes" id="UP001056120">
    <property type="component" value="Linkage Group LG18"/>
</dbReference>